<proteinExistence type="predicted"/>
<dbReference type="EMBL" id="SSMD01000003">
    <property type="protein sequence ID" value="THD74910.1"/>
    <property type="molecule type" value="Genomic_DNA"/>
</dbReference>
<protein>
    <submittedName>
        <fullName evidence="1">Uncharacterized protein</fullName>
    </submittedName>
</protein>
<evidence type="ECO:0000313" key="1">
    <source>
        <dbReference type="EMBL" id="THD74910.1"/>
    </source>
</evidence>
<dbReference type="RefSeq" id="WP_136338766.1">
    <property type="nucleotide sequence ID" value="NZ_SSMD01000003.1"/>
</dbReference>
<sequence length="81" mass="8619">MGITEDLADALAKDVIEAAEALGDDLLVEQISKVLGSSSIPTQEAFMTSVRVRMAEQRARKALNARLEAAMKAAQSAKSND</sequence>
<name>A0A4S3MA11_9RHOB</name>
<comment type="caution">
    <text evidence="1">The sequence shown here is derived from an EMBL/GenBank/DDBJ whole genome shotgun (WGS) entry which is preliminary data.</text>
</comment>
<dbReference type="OrthoDB" id="7876148at2"/>
<dbReference type="Proteomes" id="UP000306113">
    <property type="component" value="Unassembled WGS sequence"/>
</dbReference>
<evidence type="ECO:0000313" key="2">
    <source>
        <dbReference type="Proteomes" id="UP000306113"/>
    </source>
</evidence>
<accession>A0A4S3MA11</accession>
<organism evidence="1 2">
    <name type="scientific">Thalassobius vesicularis</name>
    <dbReference type="NCBI Taxonomy" id="1294297"/>
    <lineage>
        <taxon>Bacteria</taxon>
        <taxon>Pseudomonadati</taxon>
        <taxon>Pseudomonadota</taxon>
        <taxon>Alphaproteobacteria</taxon>
        <taxon>Rhodobacterales</taxon>
        <taxon>Roseobacteraceae</taxon>
        <taxon>Thalassovita</taxon>
    </lineage>
</organism>
<keyword evidence="2" id="KW-1185">Reference proteome</keyword>
<dbReference type="AlphaFoldDB" id="A0A4S3MA11"/>
<gene>
    <name evidence="1" type="ORF">E7681_08105</name>
</gene>
<reference evidence="1 2" key="1">
    <citation type="submission" date="2019-04" db="EMBL/GenBank/DDBJ databases">
        <title>Draft genome sequence of Youngimonas vesicularis.</title>
        <authorList>
            <person name="Hameed A."/>
        </authorList>
    </citation>
    <scope>NUCLEOTIDE SEQUENCE [LARGE SCALE GENOMIC DNA]</scope>
    <source>
        <strain evidence="1 2">CC-AMW-E</strain>
    </source>
</reference>